<keyword evidence="5" id="KW-1185">Reference proteome</keyword>
<dbReference type="Gene3D" id="3.40.50.2300">
    <property type="match status" value="1"/>
</dbReference>
<dbReference type="Proteomes" id="UP000624701">
    <property type="component" value="Unassembled WGS sequence"/>
</dbReference>
<gene>
    <name evidence="4" type="ORF">GCM10011444_10400</name>
</gene>
<dbReference type="PANTHER" id="PTHR37299:SF1">
    <property type="entry name" value="STAGE 0 SPORULATION PROTEIN A HOMOLOG"/>
    <property type="match status" value="1"/>
</dbReference>
<organism evidence="4 5">
    <name type="scientific">Winogradskyella haliclonae</name>
    <dbReference type="NCBI Taxonomy" id="2048558"/>
    <lineage>
        <taxon>Bacteria</taxon>
        <taxon>Pseudomonadati</taxon>
        <taxon>Bacteroidota</taxon>
        <taxon>Flavobacteriia</taxon>
        <taxon>Flavobacteriales</taxon>
        <taxon>Flavobacteriaceae</taxon>
        <taxon>Winogradskyella</taxon>
    </lineage>
</organism>
<dbReference type="PANTHER" id="PTHR37299">
    <property type="entry name" value="TRANSCRIPTIONAL REGULATOR-RELATED"/>
    <property type="match status" value="1"/>
</dbReference>
<name>A0ABQ2BXV5_9FLAO</name>
<feature type="domain" description="Response regulatory" evidence="2">
    <location>
        <begin position="5"/>
        <end position="122"/>
    </location>
</feature>
<evidence type="ECO:0000313" key="5">
    <source>
        <dbReference type="Proteomes" id="UP000624701"/>
    </source>
</evidence>
<feature type="domain" description="HTH LytTR-type" evidence="3">
    <location>
        <begin position="146"/>
        <end position="247"/>
    </location>
</feature>
<dbReference type="PROSITE" id="PS50930">
    <property type="entry name" value="HTH_LYTTR"/>
    <property type="match status" value="1"/>
</dbReference>
<evidence type="ECO:0008006" key="6">
    <source>
        <dbReference type="Google" id="ProtNLM"/>
    </source>
</evidence>
<comment type="caution">
    <text evidence="4">The sequence shown here is derived from an EMBL/GenBank/DDBJ whole genome shotgun (WGS) entry which is preliminary data.</text>
</comment>
<accession>A0ABQ2BXV5</accession>
<dbReference type="RefSeq" id="WP_188373630.1">
    <property type="nucleotide sequence ID" value="NZ_BMDQ01000001.1"/>
</dbReference>
<dbReference type="InterPro" id="IPR046947">
    <property type="entry name" value="LytR-like"/>
</dbReference>
<feature type="modified residue" description="4-aspartylphosphate" evidence="1">
    <location>
        <position position="55"/>
    </location>
</feature>
<sequence length="247" mass="28351">MDNINVLVVEDTVSESDVLIASLEANNFNVVGLATNFKDAISLYHSTNPDVLIVDIFLNGFPEGINVAEAISVNPDKAKPFVFLTSSSDRQIFERAKLTRPFSYLLKPFNELELFYAIEMALEKFYKQKDVFLSDNEDTVITDNYLFIKKGKALKKVLVEDIIYIEVEDKYCNIITEKEKFVINISLIKVSKLLNPNQFFRTHRRFIVNVEKVEEIILSDNLILLSSGHKADLSDNYREIIKRVKTL</sequence>
<evidence type="ECO:0000256" key="1">
    <source>
        <dbReference type="PROSITE-ProRule" id="PRU00169"/>
    </source>
</evidence>
<evidence type="ECO:0000259" key="2">
    <source>
        <dbReference type="PROSITE" id="PS50110"/>
    </source>
</evidence>
<dbReference type="InterPro" id="IPR007492">
    <property type="entry name" value="LytTR_DNA-bd_dom"/>
</dbReference>
<dbReference type="Gene3D" id="2.40.50.1020">
    <property type="entry name" value="LytTr DNA-binding domain"/>
    <property type="match status" value="1"/>
</dbReference>
<dbReference type="EMBL" id="BMDQ01000001">
    <property type="protein sequence ID" value="GGI56731.1"/>
    <property type="molecule type" value="Genomic_DNA"/>
</dbReference>
<dbReference type="InterPro" id="IPR011006">
    <property type="entry name" value="CheY-like_superfamily"/>
</dbReference>
<evidence type="ECO:0000313" key="4">
    <source>
        <dbReference type="EMBL" id="GGI56731.1"/>
    </source>
</evidence>
<protein>
    <recommendedName>
        <fullName evidence="6">Response regulator transcription factor</fullName>
    </recommendedName>
</protein>
<keyword evidence="1" id="KW-0597">Phosphoprotein</keyword>
<dbReference type="Pfam" id="PF00072">
    <property type="entry name" value="Response_reg"/>
    <property type="match status" value="1"/>
</dbReference>
<dbReference type="PROSITE" id="PS50110">
    <property type="entry name" value="RESPONSE_REGULATORY"/>
    <property type="match status" value="1"/>
</dbReference>
<reference evidence="5" key="1">
    <citation type="journal article" date="2019" name="Int. J. Syst. Evol. Microbiol.">
        <title>The Global Catalogue of Microorganisms (GCM) 10K type strain sequencing project: providing services to taxonomists for standard genome sequencing and annotation.</title>
        <authorList>
            <consortium name="The Broad Institute Genomics Platform"/>
            <consortium name="The Broad Institute Genome Sequencing Center for Infectious Disease"/>
            <person name="Wu L."/>
            <person name="Ma J."/>
        </authorList>
    </citation>
    <scope>NUCLEOTIDE SEQUENCE [LARGE SCALE GENOMIC DNA]</scope>
    <source>
        <strain evidence="5">CCM 8681</strain>
    </source>
</reference>
<dbReference type="InterPro" id="IPR001789">
    <property type="entry name" value="Sig_transdc_resp-reg_receiver"/>
</dbReference>
<dbReference type="SMART" id="SM00448">
    <property type="entry name" value="REC"/>
    <property type="match status" value="1"/>
</dbReference>
<dbReference type="SMART" id="SM00850">
    <property type="entry name" value="LytTR"/>
    <property type="match status" value="1"/>
</dbReference>
<dbReference type="SUPFAM" id="SSF52172">
    <property type="entry name" value="CheY-like"/>
    <property type="match status" value="1"/>
</dbReference>
<evidence type="ECO:0000259" key="3">
    <source>
        <dbReference type="PROSITE" id="PS50930"/>
    </source>
</evidence>
<proteinExistence type="predicted"/>
<dbReference type="Pfam" id="PF04397">
    <property type="entry name" value="LytTR"/>
    <property type="match status" value="1"/>
</dbReference>